<keyword evidence="3" id="KW-1185">Reference proteome</keyword>
<dbReference type="Proteomes" id="UP000250266">
    <property type="component" value="Unassembled WGS sequence"/>
</dbReference>
<dbReference type="AlphaFoldDB" id="A0A8E2DYI2"/>
<protein>
    <submittedName>
        <fullName evidence="2">Uncharacterized protein</fullName>
    </submittedName>
</protein>
<feature type="compositionally biased region" description="Polar residues" evidence="1">
    <location>
        <begin position="139"/>
        <end position="153"/>
    </location>
</feature>
<evidence type="ECO:0000313" key="3">
    <source>
        <dbReference type="Proteomes" id="UP000250266"/>
    </source>
</evidence>
<feature type="compositionally biased region" description="Polar residues" evidence="1">
    <location>
        <begin position="108"/>
        <end position="121"/>
    </location>
</feature>
<organism evidence="2 3">
    <name type="scientific">Lepidopterella palustris CBS 459.81</name>
    <dbReference type="NCBI Taxonomy" id="1314670"/>
    <lineage>
        <taxon>Eukaryota</taxon>
        <taxon>Fungi</taxon>
        <taxon>Dikarya</taxon>
        <taxon>Ascomycota</taxon>
        <taxon>Pezizomycotina</taxon>
        <taxon>Dothideomycetes</taxon>
        <taxon>Pleosporomycetidae</taxon>
        <taxon>Mytilinidiales</taxon>
        <taxon>Argynnaceae</taxon>
        <taxon>Lepidopterella</taxon>
    </lineage>
</organism>
<proteinExistence type="predicted"/>
<sequence>MPEPPLLEEGSSAKTEGYKEQEIIKAKLRKGFAKKNTLKKGKEREEAAMLSEGKSTLVPTTSKTNPEINTIAKNAELIILDSDSAKSPDNKKVITVDVVSEANTIPVSPSILPNTGLTPGGSSVKRRHSVSKEKKNTKKAQTSLQDTRNAIGK</sequence>
<feature type="compositionally biased region" description="Polar residues" evidence="1">
    <location>
        <begin position="53"/>
        <end position="64"/>
    </location>
</feature>
<accession>A0A8E2DYI2</accession>
<reference evidence="2 3" key="1">
    <citation type="journal article" date="2016" name="Nat. Commun.">
        <title>Ectomycorrhizal ecology is imprinted in the genome of the dominant symbiotic fungus Cenococcum geophilum.</title>
        <authorList>
            <consortium name="DOE Joint Genome Institute"/>
            <person name="Peter M."/>
            <person name="Kohler A."/>
            <person name="Ohm R.A."/>
            <person name="Kuo A."/>
            <person name="Krutzmann J."/>
            <person name="Morin E."/>
            <person name="Arend M."/>
            <person name="Barry K.W."/>
            <person name="Binder M."/>
            <person name="Choi C."/>
            <person name="Clum A."/>
            <person name="Copeland A."/>
            <person name="Grisel N."/>
            <person name="Haridas S."/>
            <person name="Kipfer T."/>
            <person name="LaButti K."/>
            <person name="Lindquist E."/>
            <person name="Lipzen A."/>
            <person name="Maire R."/>
            <person name="Meier B."/>
            <person name="Mihaltcheva S."/>
            <person name="Molinier V."/>
            <person name="Murat C."/>
            <person name="Poggeler S."/>
            <person name="Quandt C.A."/>
            <person name="Sperisen C."/>
            <person name="Tritt A."/>
            <person name="Tisserant E."/>
            <person name="Crous P.W."/>
            <person name="Henrissat B."/>
            <person name="Nehls U."/>
            <person name="Egli S."/>
            <person name="Spatafora J.W."/>
            <person name="Grigoriev I.V."/>
            <person name="Martin F.M."/>
        </authorList>
    </citation>
    <scope>NUCLEOTIDE SEQUENCE [LARGE SCALE GENOMIC DNA]</scope>
    <source>
        <strain evidence="2 3">CBS 459.81</strain>
    </source>
</reference>
<feature type="region of interest" description="Disordered" evidence="1">
    <location>
        <begin position="39"/>
        <end position="64"/>
    </location>
</feature>
<evidence type="ECO:0000313" key="2">
    <source>
        <dbReference type="EMBL" id="OCK73989.1"/>
    </source>
</evidence>
<gene>
    <name evidence="2" type="ORF">K432DRAFT_410239</name>
</gene>
<feature type="region of interest" description="Disordered" evidence="1">
    <location>
        <begin position="108"/>
        <end position="153"/>
    </location>
</feature>
<dbReference type="EMBL" id="KV745594">
    <property type="protein sequence ID" value="OCK73989.1"/>
    <property type="molecule type" value="Genomic_DNA"/>
</dbReference>
<name>A0A8E2DYI2_9PEZI</name>
<evidence type="ECO:0000256" key="1">
    <source>
        <dbReference type="SAM" id="MobiDB-lite"/>
    </source>
</evidence>